<dbReference type="PANTHER" id="PTHR13002">
    <property type="entry name" value="C3ORF1 PROTEIN-RELATED"/>
    <property type="match status" value="1"/>
</dbReference>
<keyword evidence="4" id="KW-1133">Transmembrane helix</keyword>
<evidence type="ECO:0000256" key="3">
    <source>
        <dbReference type="ARBA" id="ARBA00022692"/>
    </source>
</evidence>
<accession>A0A132A7V0</accession>
<dbReference type="OrthoDB" id="5826189at2759"/>
<dbReference type="Pfam" id="PF02466">
    <property type="entry name" value="Tim17"/>
    <property type="match status" value="1"/>
</dbReference>
<protein>
    <recommendedName>
        <fullName evidence="6">Complex I assembly factor TIMMDC1, mitochondrial</fullName>
    </recommendedName>
    <alternativeName>
        <fullName evidence="7">Translocase of inner mitochondrial membrane domain-containing protein 1</fullName>
    </alternativeName>
</protein>
<dbReference type="EMBL" id="JXLN01011268">
    <property type="protein sequence ID" value="KPM07048.1"/>
    <property type="molecule type" value="Genomic_DNA"/>
</dbReference>
<dbReference type="GO" id="GO:0005739">
    <property type="term" value="C:mitochondrion"/>
    <property type="evidence" value="ECO:0007669"/>
    <property type="project" value="TreeGrafter"/>
</dbReference>
<evidence type="ECO:0000256" key="5">
    <source>
        <dbReference type="ARBA" id="ARBA00023136"/>
    </source>
</evidence>
<name>A0A132A7V0_SARSC</name>
<evidence type="ECO:0000256" key="7">
    <source>
        <dbReference type="ARBA" id="ARBA00041344"/>
    </source>
</evidence>
<evidence type="ECO:0000256" key="1">
    <source>
        <dbReference type="ARBA" id="ARBA00004141"/>
    </source>
</evidence>
<dbReference type="PANTHER" id="PTHR13002:SF1">
    <property type="entry name" value="COMPLEX I ASSEMBLY FACTOR TIMMDC1, MITOCHONDRIAL"/>
    <property type="match status" value="1"/>
</dbReference>
<evidence type="ECO:0000256" key="6">
    <source>
        <dbReference type="ARBA" id="ARBA00040778"/>
    </source>
</evidence>
<evidence type="ECO:0000256" key="2">
    <source>
        <dbReference type="ARBA" id="ARBA00008444"/>
    </source>
</evidence>
<proteinExistence type="inferred from homology"/>
<dbReference type="GO" id="GO:0016020">
    <property type="term" value="C:membrane"/>
    <property type="evidence" value="ECO:0007669"/>
    <property type="project" value="UniProtKB-SubCell"/>
</dbReference>
<sequence>MVENGGVGGSGDGRSRFFSTLQQIFNSNQSIISAPIPENPDETGLDRLKDVWKAFNSGEKCFESRIISNAFAMGGIAGICIGALIKNREMFARYIQEHNTMVFEGKYRAKRQMVDRMYIELTKRSIRYGIHFSLFSGMFVTSLTLSTAYRNDIYLRDCAMSGLIFGMIWRAHLGSRAALVTGFLGAIFGFTFGGITKMMLSLAGTSIKDLRNLSKIESEMMNDGDDDDYDHKL</sequence>
<evidence type="ECO:0000256" key="4">
    <source>
        <dbReference type="ARBA" id="ARBA00022989"/>
    </source>
</evidence>
<gene>
    <name evidence="8" type="ORF">QR98_0055300</name>
</gene>
<keyword evidence="5" id="KW-0472">Membrane</keyword>
<evidence type="ECO:0000313" key="9">
    <source>
        <dbReference type="Proteomes" id="UP000616769"/>
    </source>
</evidence>
<comment type="subcellular location">
    <subcellularLocation>
        <location evidence="1">Membrane</location>
        <topology evidence="1">Multi-pass membrane protein</topology>
    </subcellularLocation>
</comment>
<evidence type="ECO:0000313" key="8">
    <source>
        <dbReference type="EMBL" id="KPM07048.1"/>
    </source>
</evidence>
<dbReference type="GO" id="GO:0032981">
    <property type="term" value="P:mitochondrial respiratory chain complex I assembly"/>
    <property type="evidence" value="ECO:0007669"/>
    <property type="project" value="InterPro"/>
</dbReference>
<reference evidence="8 9" key="1">
    <citation type="journal article" date="2015" name="Parasit. Vectors">
        <title>Draft genome of the scabies mite.</title>
        <authorList>
            <person name="Rider S.D.Jr."/>
            <person name="Morgan M.S."/>
            <person name="Arlian L.G."/>
        </authorList>
    </citation>
    <scope>NUCLEOTIDE SEQUENCE [LARGE SCALE GENOMIC DNA]</scope>
    <source>
        <strain evidence="8">Arlian Lab</strain>
    </source>
</reference>
<dbReference type="AlphaFoldDB" id="A0A132A7V0"/>
<dbReference type="VEuPathDB" id="VectorBase:SSCA002776"/>
<keyword evidence="3" id="KW-0812">Transmembrane</keyword>
<organism evidence="8 9">
    <name type="scientific">Sarcoptes scabiei</name>
    <name type="common">Itch mite</name>
    <name type="synonym">Acarus scabiei</name>
    <dbReference type="NCBI Taxonomy" id="52283"/>
    <lineage>
        <taxon>Eukaryota</taxon>
        <taxon>Metazoa</taxon>
        <taxon>Ecdysozoa</taxon>
        <taxon>Arthropoda</taxon>
        <taxon>Chelicerata</taxon>
        <taxon>Arachnida</taxon>
        <taxon>Acari</taxon>
        <taxon>Acariformes</taxon>
        <taxon>Sarcoptiformes</taxon>
        <taxon>Astigmata</taxon>
        <taxon>Psoroptidia</taxon>
        <taxon>Sarcoptoidea</taxon>
        <taxon>Sarcoptidae</taxon>
        <taxon>Sarcoptinae</taxon>
        <taxon>Sarcoptes</taxon>
    </lineage>
</organism>
<dbReference type="Proteomes" id="UP000616769">
    <property type="component" value="Unassembled WGS sequence"/>
</dbReference>
<comment type="caution">
    <text evidence="8">The sequence shown here is derived from an EMBL/GenBank/DDBJ whole genome shotgun (WGS) entry which is preliminary data.</text>
</comment>
<dbReference type="InterPro" id="IPR055299">
    <property type="entry name" value="TIMMDC1"/>
</dbReference>
<comment type="similarity">
    <text evidence="2">Belongs to the Tim17/Tim22/Tim23 family.</text>
</comment>